<reference evidence="4 5" key="1">
    <citation type="submission" date="2024-01" db="EMBL/GenBank/DDBJ databases">
        <title>A telomere-to-telomere, gap-free genome of sweet tea (Lithocarpus litseifolius).</title>
        <authorList>
            <person name="Zhou J."/>
        </authorList>
    </citation>
    <scope>NUCLEOTIDE SEQUENCE [LARGE SCALE GENOMIC DNA]</scope>
    <source>
        <strain evidence="4">Zhou-2022a</strain>
        <tissue evidence="4">Leaf</tissue>
    </source>
</reference>
<dbReference type="NCBIfam" id="TIGR00756">
    <property type="entry name" value="PPR"/>
    <property type="match status" value="6"/>
</dbReference>
<dbReference type="InterPro" id="IPR050667">
    <property type="entry name" value="PPR-containing_protein"/>
</dbReference>
<evidence type="ECO:0000313" key="4">
    <source>
        <dbReference type="EMBL" id="KAK9992937.1"/>
    </source>
</evidence>
<dbReference type="EMBL" id="JAZDWU010000008">
    <property type="protein sequence ID" value="KAK9992937.1"/>
    <property type="molecule type" value="Genomic_DNA"/>
</dbReference>
<evidence type="ECO:0000313" key="5">
    <source>
        <dbReference type="Proteomes" id="UP001459277"/>
    </source>
</evidence>
<comment type="caution">
    <text evidence="4">The sequence shown here is derived from an EMBL/GenBank/DDBJ whole genome shotgun (WGS) entry which is preliminary data.</text>
</comment>
<dbReference type="AlphaFoldDB" id="A0AAW2C4C2"/>
<name>A0AAW2C4C2_9ROSI</name>
<keyword evidence="5" id="KW-1185">Reference proteome</keyword>
<evidence type="ECO:0000256" key="1">
    <source>
        <dbReference type="ARBA" id="ARBA00007626"/>
    </source>
</evidence>
<dbReference type="PANTHER" id="PTHR47939">
    <property type="entry name" value="MEMBRANE-ASSOCIATED SALT-INDUCIBLE PROTEIN-LIKE"/>
    <property type="match status" value="1"/>
</dbReference>
<feature type="repeat" description="PPR" evidence="3">
    <location>
        <begin position="284"/>
        <end position="318"/>
    </location>
</feature>
<protein>
    <recommendedName>
        <fullName evidence="6">Pentatricopeptide repeat-containing protein</fullName>
    </recommendedName>
</protein>
<dbReference type="PANTHER" id="PTHR47939:SF3">
    <property type="entry name" value="REPEAT-CONTAINING PROTEIN, PUTATIVE-RELATED"/>
    <property type="match status" value="1"/>
</dbReference>
<dbReference type="InterPro" id="IPR002885">
    <property type="entry name" value="PPR_rpt"/>
</dbReference>
<feature type="repeat" description="PPR" evidence="3">
    <location>
        <begin position="389"/>
        <end position="423"/>
    </location>
</feature>
<dbReference type="Pfam" id="PF01535">
    <property type="entry name" value="PPR"/>
    <property type="match status" value="4"/>
</dbReference>
<comment type="similarity">
    <text evidence="1">Belongs to the PPR family. P subfamily.</text>
</comment>
<gene>
    <name evidence="4" type="ORF">SO802_022640</name>
</gene>
<evidence type="ECO:0008006" key="6">
    <source>
        <dbReference type="Google" id="ProtNLM"/>
    </source>
</evidence>
<accession>A0AAW2C4C2</accession>
<feature type="repeat" description="PPR" evidence="3">
    <location>
        <begin position="354"/>
        <end position="388"/>
    </location>
</feature>
<dbReference type="Proteomes" id="UP001459277">
    <property type="component" value="Unassembled WGS sequence"/>
</dbReference>
<dbReference type="Pfam" id="PF12854">
    <property type="entry name" value="PPR_1"/>
    <property type="match status" value="1"/>
</dbReference>
<evidence type="ECO:0000256" key="3">
    <source>
        <dbReference type="PROSITE-ProRule" id="PRU00708"/>
    </source>
</evidence>
<sequence>MAAHVYRTPLLSKVLERETVQMELTVVLDMGQRDVAFYLRQRTSKPKYNCGWPDLQAHLALICRLVRERRFSDAEKMIKFVLVGGNPRYPFSVIAATVGNCCNDEKVIAKFFNSMLKVYSDCKMFDLVSRVFDNMKDNGIEIDESSCTVQLLALKKSYECLQLVLDFFYRMVESGIEVSVYSLTVVVDGLCWSGEVKRGRLLVEEMIGRRMKTNVVTFDVMVNACAKRWNFEELELALLLMGKEGVAFSDHTYKVLIDGFTSSGKIDEAKKLVLEMHDKGLKVATHLYNLVINGYSRLGLMDGAKSMYGEMTDRSIFLNADTYSSLISGLCKAGKMGLAMTYVNMIQRKGIELDDVMFNSLFDGFCNKGMVDEAFEVQVMMEKKGFAADLTVFDKIVSGLCKLKRIEEAKRLLNVMVKREASNPVPLPNHSNLETSASGCEQSYATANLMLQEQEHEGLEEEDDDEPVFVLTDEWREFFAKSEAKRKLAKKQAKKNGKK</sequence>
<evidence type="ECO:0000256" key="2">
    <source>
        <dbReference type="ARBA" id="ARBA00022737"/>
    </source>
</evidence>
<dbReference type="Gene3D" id="1.25.40.10">
    <property type="entry name" value="Tetratricopeptide repeat domain"/>
    <property type="match status" value="2"/>
</dbReference>
<feature type="repeat" description="PPR" evidence="3">
    <location>
        <begin position="249"/>
        <end position="283"/>
    </location>
</feature>
<keyword evidence="2" id="KW-0677">Repeat</keyword>
<dbReference type="PROSITE" id="PS51375">
    <property type="entry name" value="PPR"/>
    <property type="match status" value="6"/>
</dbReference>
<dbReference type="Pfam" id="PF13041">
    <property type="entry name" value="PPR_2"/>
    <property type="match status" value="1"/>
</dbReference>
<feature type="repeat" description="PPR" evidence="3">
    <location>
        <begin position="108"/>
        <end position="142"/>
    </location>
</feature>
<organism evidence="4 5">
    <name type="scientific">Lithocarpus litseifolius</name>
    <dbReference type="NCBI Taxonomy" id="425828"/>
    <lineage>
        <taxon>Eukaryota</taxon>
        <taxon>Viridiplantae</taxon>
        <taxon>Streptophyta</taxon>
        <taxon>Embryophyta</taxon>
        <taxon>Tracheophyta</taxon>
        <taxon>Spermatophyta</taxon>
        <taxon>Magnoliopsida</taxon>
        <taxon>eudicotyledons</taxon>
        <taxon>Gunneridae</taxon>
        <taxon>Pentapetalae</taxon>
        <taxon>rosids</taxon>
        <taxon>fabids</taxon>
        <taxon>Fagales</taxon>
        <taxon>Fagaceae</taxon>
        <taxon>Lithocarpus</taxon>
    </lineage>
</organism>
<dbReference type="InterPro" id="IPR011990">
    <property type="entry name" value="TPR-like_helical_dom_sf"/>
</dbReference>
<feature type="repeat" description="PPR" evidence="3">
    <location>
        <begin position="319"/>
        <end position="353"/>
    </location>
</feature>
<proteinExistence type="inferred from homology"/>